<evidence type="ECO:0000313" key="1">
    <source>
        <dbReference type="EMBL" id="SOB58785.1"/>
    </source>
</evidence>
<dbReference type="Proteomes" id="UP000219215">
    <property type="component" value="Chromosome DPRO"/>
</dbReference>
<name>A0A2C8F8N4_9BACT</name>
<evidence type="ECO:0000313" key="2">
    <source>
        <dbReference type="Proteomes" id="UP000219215"/>
    </source>
</evidence>
<protein>
    <submittedName>
        <fullName evidence="1">Uncharacterized protein</fullName>
    </submittedName>
</protein>
<accession>A0A2C8F8N4</accession>
<dbReference type="AlphaFoldDB" id="A0A2C8F8N4"/>
<gene>
    <name evidence="1" type="ORF">DPRO_1885</name>
</gene>
<sequence length="70" mass="7728">MQKKNDDHMEKFGFAIVSDEDGMDSVAYTASCSGSRSDCCTRTCSADANFVENTEAWEQYLAVKGGQVQY</sequence>
<keyword evidence="2" id="KW-1185">Reference proteome</keyword>
<dbReference type="KEGG" id="pprf:DPRO_1885"/>
<organism evidence="1 2">
    <name type="scientific">Pseudodesulfovibrio profundus</name>
    <dbReference type="NCBI Taxonomy" id="57320"/>
    <lineage>
        <taxon>Bacteria</taxon>
        <taxon>Pseudomonadati</taxon>
        <taxon>Thermodesulfobacteriota</taxon>
        <taxon>Desulfovibrionia</taxon>
        <taxon>Desulfovibrionales</taxon>
        <taxon>Desulfovibrionaceae</taxon>
    </lineage>
</organism>
<proteinExistence type="predicted"/>
<dbReference type="EMBL" id="LT907975">
    <property type="protein sequence ID" value="SOB58785.1"/>
    <property type="molecule type" value="Genomic_DNA"/>
</dbReference>
<dbReference type="RefSeq" id="WP_197706505.1">
    <property type="nucleotide sequence ID" value="NZ_LT907975.1"/>
</dbReference>
<reference evidence="2" key="1">
    <citation type="submission" date="2017-09" db="EMBL/GenBank/DDBJ databases">
        <authorList>
            <person name="Regsiter A."/>
            <person name="William W."/>
        </authorList>
    </citation>
    <scope>NUCLEOTIDE SEQUENCE [LARGE SCALE GENOMIC DNA]</scope>
    <source>
        <strain evidence="2">500-1</strain>
    </source>
</reference>